<gene>
    <name evidence="6" type="ORF">EKL94_15475</name>
</gene>
<evidence type="ECO:0000259" key="5">
    <source>
        <dbReference type="PROSITE" id="PS51755"/>
    </source>
</evidence>
<dbReference type="SMART" id="SM00862">
    <property type="entry name" value="Trans_reg_C"/>
    <property type="match status" value="1"/>
</dbReference>
<dbReference type="PROSITE" id="PS51755">
    <property type="entry name" value="OMPR_PHOB"/>
    <property type="match status" value="1"/>
</dbReference>
<feature type="DNA-binding region" description="OmpR/PhoB-type" evidence="3">
    <location>
        <begin position="124"/>
        <end position="220"/>
    </location>
</feature>
<dbReference type="GO" id="GO:0006355">
    <property type="term" value="P:regulation of DNA-templated transcription"/>
    <property type="evidence" value="ECO:0007669"/>
    <property type="project" value="InterPro"/>
</dbReference>
<dbReference type="CDD" id="cd00383">
    <property type="entry name" value="trans_reg_C"/>
    <property type="match status" value="1"/>
</dbReference>
<dbReference type="SMART" id="SM00448">
    <property type="entry name" value="REC"/>
    <property type="match status" value="1"/>
</dbReference>
<accession>A0A3S0IV42</accession>
<dbReference type="GO" id="GO:0000976">
    <property type="term" value="F:transcription cis-regulatory region binding"/>
    <property type="evidence" value="ECO:0007669"/>
    <property type="project" value="TreeGrafter"/>
</dbReference>
<evidence type="ECO:0000256" key="2">
    <source>
        <dbReference type="PROSITE-ProRule" id="PRU00169"/>
    </source>
</evidence>
<comment type="caution">
    <text evidence="2">Lacks conserved residue(s) required for the propagation of feature annotation.</text>
</comment>
<dbReference type="SUPFAM" id="SSF46894">
    <property type="entry name" value="C-terminal effector domain of the bipartite response regulators"/>
    <property type="match status" value="1"/>
</dbReference>
<reference evidence="6 7" key="1">
    <citation type="submission" date="2018-12" db="EMBL/GenBank/DDBJ databases">
        <authorList>
            <person name="Kartti S."/>
            <person name="Manni A."/>
            <person name="Chemao El Fihri M.W."/>
            <person name="Laamarti M."/>
            <person name="Temsamani L."/>
            <person name="El Jamali J.E."/>
            <person name="Ouadghiri M."/>
            <person name="Ibrahimi A."/>
            <person name="Filati-Maltouf A."/>
        </authorList>
    </citation>
    <scope>NUCLEOTIDE SEQUENCE [LARGE SCALE GENOMIC DNA]</scope>
    <source>
        <strain evidence="6 7">MDMC339</strain>
    </source>
</reference>
<dbReference type="GO" id="GO:0005829">
    <property type="term" value="C:cytosol"/>
    <property type="evidence" value="ECO:0007669"/>
    <property type="project" value="TreeGrafter"/>
</dbReference>
<comment type="caution">
    <text evidence="6">The sequence shown here is derived from an EMBL/GenBank/DDBJ whole genome shotgun (WGS) entry which is preliminary data.</text>
</comment>
<name>A0A3S0IV42_STEMA</name>
<dbReference type="SUPFAM" id="SSF52172">
    <property type="entry name" value="CheY-like"/>
    <property type="match status" value="1"/>
</dbReference>
<feature type="domain" description="Response regulatory" evidence="4">
    <location>
        <begin position="2"/>
        <end position="116"/>
    </location>
</feature>
<dbReference type="InterPro" id="IPR001867">
    <property type="entry name" value="OmpR/PhoB-type_DNA-bd"/>
</dbReference>
<evidence type="ECO:0000256" key="3">
    <source>
        <dbReference type="PROSITE-ProRule" id="PRU01091"/>
    </source>
</evidence>
<protein>
    <submittedName>
        <fullName evidence="6">Response regulator transcription factor</fullName>
    </submittedName>
</protein>
<dbReference type="PANTHER" id="PTHR48111:SF36">
    <property type="entry name" value="TRANSCRIPTIONAL REGULATORY PROTEIN CUTR"/>
    <property type="match status" value="1"/>
</dbReference>
<dbReference type="GO" id="GO:0032993">
    <property type="term" value="C:protein-DNA complex"/>
    <property type="evidence" value="ECO:0007669"/>
    <property type="project" value="TreeGrafter"/>
</dbReference>
<dbReference type="Gene3D" id="3.40.50.2300">
    <property type="match status" value="1"/>
</dbReference>
<dbReference type="InterPro" id="IPR036388">
    <property type="entry name" value="WH-like_DNA-bd_sf"/>
</dbReference>
<proteinExistence type="predicted"/>
<sequence length="237" mass="26422">MRILVVTESDDAATRLRASLQRRGGVVDNVGSLERARVALQIHQYRALLVEWRFPDRRVISLVVEMRRRQPGLAIVLLCSPLGVPDVVEGLQAGADDYLAGHYEHAEMLARLRAVTRRQLPVAVQRLDIGRLRFEFGSGVVLLDGQKLYLPRKQLKLLEALCARSGQRVRRSVLESAVYGEGRQVPRGGLDCHVSKLRRALAPAEIRIQYARGHGYLLLADRANGGIQTDESHVNLG</sequence>
<dbReference type="InterPro" id="IPR016032">
    <property type="entry name" value="Sig_transdc_resp-reg_C-effctor"/>
</dbReference>
<dbReference type="InterPro" id="IPR011006">
    <property type="entry name" value="CheY-like_superfamily"/>
</dbReference>
<dbReference type="PANTHER" id="PTHR48111">
    <property type="entry name" value="REGULATOR OF RPOS"/>
    <property type="match status" value="1"/>
</dbReference>
<organism evidence="6 7">
    <name type="scientific">Stenotrophomonas maltophilia</name>
    <name type="common">Pseudomonas maltophilia</name>
    <name type="synonym">Xanthomonas maltophilia</name>
    <dbReference type="NCBI Taxonomy" id="40324"/>
    <lineage>
        <taxon>Bacteria</taxon>
        <taxon>Pseudomonadati</taxon>
        <taxon>Pseudomonadota</taxon>
        <taxon>Gammaproteobacteria</taxon>
        <taxon>Lysobacterales</taxon>
        <taxon>Lysobacteraceae</taxon>
        <taxon>Stenotrophomonas</taxon>
        <taxon>Stenotrophomonas maltophilia group</taxon>
    </lineage>
</organism>
<dbReference type="Proteomes" id="UP000271705">
    <property type="component" value="Unassembled WGS sequence"/>
</dbReference>
<dbReference type="EMBL" id="RXLZ01000047">
    <property type="protein sequence ID" value="RTQ87493.1"/>
    <property type="molecule type" value="Genomic_DNA"/>
</dbReference>
<evidence type="ECO:0000313" key="6">
    <source>
        <dbReference type="EMBL" id="RTQ87493.1"/>
    </source>
</evidence>
<dbReference type="Pfam" id="PF00072">
    <property type="entry name" value="Response_reg"/>
    <property type="match status" value="1"/>
</dbReference>
<evidence type="ECO:0000256" key="1">
    <source>
        <dbReference type="ARBA" id="ARBA00023125"/>
    </source>
</evidence>
<dbReference type="InterPro" id="IPR001789">
    <property type="entry name" value="Sig_transdc_resp-reg_receiver"/>
</dbReference>
<evidence type="ECO:0000313" key="7">
    <source>
        <dbReference type="Proteomes" id="UP000271705"/>
    </source>
</evidence>
<feature type="domain" description="OmpR/PhoB-type" evidence="5">
    <location>
        <begin position="124"/>
        <end position="220"/>
    </location>
</feature>
<dbReference type="Pfam" id="PF00486">
    <property type="entry name" value="Trans_reg_C"/>
    <property type="match status" value="1"/>
</dbReference>
<dbReference type="Gene3D" id="1.10.10.10">
    <property type="entry name" value="Winged helix-like DNA-binding domain superfamily/Winged helix DNA-binding domain"/>
    <property type="match status" value="1"/>
</dbReference>
<dbReference type="PROSITE" id="PS50110">
    <property type="entry name" value="RESPONSE_REGULATORY"/>
    <property type="match status" value="1"/>
</dbReference>
<dbReference type="GO" id="GO:0000156">
    <property type="term" value="F:phosphorelay response regulator activity"/>
    <property type="evidence" value="ECO:0007669"/>
    <property type="project" value="TreeGrafter"/>
</dbReference>
<keyword evidence="1 3" id="KW-0238">DNA-binding</keyword>
<evidence type="ECO:0000259" key="4">
    <source>
        <dbReference type="PROSITE" id="PS50110"/>
    </source>
</evidence>
<dbReference type="InterPro" id="IPR039420">
    <property type="entry name" value="WalR-like"/>
</dbReference>
<dbReference type="AlphaFoldDB" id="A0A3S0IV42"/>